<evidence type="ECO:0000313" key="3">
    <source>
        <dbReference type="Proteomes" id="UP001190700"/>
    </source>
</evidence>
<evidence type="ECO:0000256" key="1">
    <source>
        <dbReference type="SAM" id="Phobius"/>
    </source>
</evidence>
<dbReference type="EMBL" id="LGRX02025922">
    <property type="protein sequence ID" value="KAK3251641.1"/>
    <property type="molecule type" value="Genomic_DNA"/>
</dbReference>
<dbReference type="Proteomes" id="UP001190700">
    <property type="component" value="Unassembled WGS sequence"/>
</dbReference>
<keyword evidence="3" id="KW-1185">Reference proteome</keyword>
<organism evidence="2 3">
    <name type="scientific">Cymbomonas tetramitiformis</name>
    <dbReference type="NCBI Taxonomy" id="36881"/>
    <lineage>
        <taxon>Eukaryota</taxon>
        <taxon>Viridiplantae</taxon>
        <taxon>Chlorophyta</taxon>
        <taxon>Pyramimonadophyceae</taxon>
        <taxon>Pyramimonadales</taxon>
        <taxon>Pyramimonadaceae</taxon>
        <taxon>Cymbomonas</taxon>
    </lineage>
</organism>
<feature type="transmembrane region" description="Helical" evidence="1">
    <location>
        <begin position="246"/>
        <end position="265"/>
    </location>
</feature>
<accession>A0AAE0CAV7</accession>
<protein>
    <submittedName>
        <fullName evidence="2">Uncharacterized protein</fullName>
    </submittedName>
</protein>
<comment type="caution">
    <text evidence="2">The sequence shown here is derived from an EMBL/GenBank/DDBJ whole genome shotgun (WGS) entry which is preliminary data.</text>
</comment>
<sequence>MVTYQHCAYIFYSVFSLSQVYVFSRRVDTVSIPDEIADNRLYQPRVHFGPGDDVHKKLEGGKKLAKVYFDLTRNLTKNDLTPTVHKDEDDTRCLDDDGCVTTNKIRQFLDGKYIPGRESTPDPRFIDKGQWFDPEAMPLGIVLQFQRYILTRPREAVPFEVQDMLFPPGTDFETKWPGQGPRSNFMPPKTDPKYDIYEESDIEVYNTDQILENWKRAESLNDPDNWQHLREEEDALLRSKFLVQNFFYAKGLMGVIVPVILYILLAKVLNGSPRVPALGQWVA</sequence>
<keyword evidence="1" id="KW-0472">Membrane</keyword>
<keyword evidence="1" id="KW-0812">Transmembrane</keyword>
<dbReference type="AlphaFoldDB" id="A0AAE0CAV7"/>
<name>A0AAE0CAV7_9CHLO</name>
<reference evidence="2 3" key="1">
    <citation type="journal article" date="2015" name="Genome Biol. Evol.">
        <title>Comparative Genomics of a Bacterivorous Green Alga Reveals Evolutionary Causalities and Consequences of Phago-Mixotrophic Mode of Nutrition.</title>
        <authorList>
            <person name="Burns J.A."/>
            <person name="Paasch A."/>
            <person name="Narechania A."/>
            <person name="Kim E."/>
        </authorList>
    </citation>
    <scope>NUCLEOTIDE SEQUENCE [LARGE SCALE GENOMIC DNA]</scope>
    <source>
        <strain evidence="2 3">PLY_AMNH</strain>
    </source>
</reference>
<evidence type="ECO:0000313" key="2">
    <source>
        <dbReference type="EMBL" id="KAK3251641.1"/>
    </source>
</evidence>
<keyword evidence="1" id="KW-1133">Transmembrane helix</keyword>
<gene>
    <name evidence="2" type="ORF">CYMTET_39025</name>
</gene>
<proteinExistence type="predicted"/>